<dbReference type="Pfam" id="PF03748">
    <property type="entry name" value="FliL"/>
    <property type="match status" value="1"/>
</dbReference>
<dbReference type="GO" id="GO:0071973">
    <property type="term" value="P:bacterial-type flagellum-dependent cell motility"/>
    <property type="evidence" value="ECO:0007669"/>
    <property type="project" value="InterPro"/>
</dbReference>
<keyword evidence="4 10" id="KW-1003">Cell membrane</keyword>
<dbReference type="OrthoDB" id="9868476at2"/>
<comment type="caution">
    <text evidence="12">The sequence shown here is derived from an EMBL/GenBank/DDBJ whole genome shotgun (WGS) entry which is preliminary data.</text>
</comment>
<evidence type="ECO:0000313" key="13">
    <source>
        <dbReference type="Proteomes" id="UP000248214"/>
    </source>
</evidence>
<reference evidence="12 13" key="1">
    <citation type="submission" date="2017-10" db="EMBL/GenBank/DDBJ databases">
        <title>Bacillus sp. nov., a halophilic bacterium isolated from a Keqin Lake.</title>
        <authorList>
            <person name="Wang H."/>
        </authorList>
    </citation>
    <scope>NUCLEOTIDE SEQUENCE [LARGE SCALE GENOMIC DNA]</scope>
    <source>
        <strain evidence="12 13">KQ-12</strain>
    </source>
</reference>
<evidence type="ECO:0000256" key="5">
    <source>
        <dbReference type="ARBA" id="ARBA00022500"/>
    </source>
</evidence>
<dbReference type="GO" id="GO:0009425">
    <property type="term" value="C:bacterial-type flagellum basal body"/>
    <property type="evidence" value="ECO:0007669"/>
    <property type="project" value="InterPro"/>
</dbReference>
<comment type="subcellular location">
    <subcellularLocation>
        <location evidence="2">Cell membrane</location>
        <topology evidence="2">Single-pass membrane protein</topology>
    </subcellularLocation>
</comment>
<evidence type="ECO:0000256" key="6">
    <source>
        <dbReference type="ARBA" id="ARBA00022692"/>
    </source>
</evidence>
<evidence type="ECO:0000256" key="3">
    <source>
        <dbReference type="ARBA" id="ARBA00008281"/>
    </source>
</evidence>
<name>A0A323TTD1_9BACI</name>
<evidence type="ECO:0000256" key="11">
    <source>
        <dbReference type="SAM" id="MobiDB-lite"/>
    </source>
</evidence>
<evidence type="ECO:0000256" key="8">
    <source>
        <dbReference type="ARBA" id="ARBA00022989"/>
    </source>
</evidence>
<keyword evidence="5 10" id="KW-0145">Chemotaxis</keyword>
<evidence type="ECO:0000256" key="4">
    <source>
        <dbReference type="ARBA" id="ARBA00022475"/>
    </source>
</evidence>
<evidence type="ECO:0000256" key="1">
    <source>
        <dbReference type="ARBA" id="ARBA00002254"/>
    </source>
</evidence>
<dbReference type="EMBL" id="PDOD01000003">
    <property type="protein sequence ID" value="PYZ92705.1"/>
    <property type="molecule type" value="Genomic_DNA"/>
</dbReference>
<proteinExistence type="inferred from homology"/>
<evidence type="ECO:0000256" key="2">
    <source>
        <dbReference type="ARBA" id="ARBA00004162"/>
    </source>
</evidence>
<evidence type="ECO:0000256" key="7">
    <source>
        <dbReference type="ARBA" id="ARBA00022779"/>
    </source>
</evidence>
<feature type="transmembrane region" description="Helical" evidence="10">
    <location>
        <begin position="34"/>
        <end position="55"/>
    </location>
</feature>
<comment type="function">
    <text evidence="1 10">Controls the rotational direction of flagella during chemotaxis.</text>
</comment>
<dbReference type="GO" id="GO:0006935">
    <property type="term" value="P:chemotaxis"/>
    <property type="evidence" value="ECO:0007669"/>
    <property type="project" value="UniProtKB-KW"/>
</dbReference>
<dbReference type="RefSeq" id="WP_110610253.1">
    <property type="nucleotide sequence ID" value="NZ_PDOD01000003.1"/>
</dbReference>
<dbReference type="GO" id="GO:0005886">
    <property type="term" value="C:plasma membrane"/>
    <property type="evidence" value="ECO:0007669"/>
    <property type="project" value="UniProtKB-SubCell"/>
</dbReference>
<dbReference type="AlphaFoldDB" id="A0A323TTD1"/>
<gene>
    <name evidence="12" type="ORF">CR194_13695</name>
</gene>
<sequence>MKMDAEEAIERAKENRSKKSSNNKKNSKRRGKSLLIVGSLSVFLFFLIAVVFLVIPNDTILSAYEDLTGEEEWERVYHLEEDGYMLDNGQFVRLSISIVVEDGSNVETLSRGQSFLKHTITKVISGSDRSALNGQEGLLWFESQIKKDLNESYADLKIERVYVRGIVIS</sequence>
<evidence type="ECO:0000256" key="9">
    <source>
        <dbReference type="ARBA" id="ARBA00023136"/>
    </source>
</evidence>
<keyword evidence="9 10" id="KW-0472">Membrane</keyword>
<accession>A0A323TTD1</accession>
<feature type="compositionally biased region" description="Basic and acidic residues" evidence="11">
    <location>
        <begin position="1"/>
        <end position="17"/>
    </location>
</feature>
<protein>
    <recommendedName>
        <fullName evidence="10">Flagellar protein FliL</fullName>
    </recommendedName>
</protein>
<feature type="compositionally biased region" description="Basic residues" evidence="11">
    <location>
        <begin position="18"/>
        <end position="27"/>
    </location>
</feature>
<evidence type="ECO:0000256" key="10">
    <source>
        <dbReference type="RuleBase" id="RU364125"/>
    </source>
</evidence>
<feature type="region of interest" description="Disordered" evidence="11">
    <location>
        <begin position="1"/>
        <end position="27"/>
    </location>
</feature>
<keyword evidence="8 10" id="KW-1133">Transmembrane helix</keyword>
<keyword evidence="13" id="KW-1185">Reference proteome</keyword>
<dbReference type="InterPro" id="IPR005503">
    <property type="entry name" value="FliL"/>
</dbReference>
<dbReference type="Proteomes" id="UP000248214">
    <property type="component" value="Unassembled WGS sequence"/>
</dbReference>
<keyword evidence="6 10" id="KW-0812">Transmembrane</keyword>
<evidence type="ECO:0000313" key="12">
    <source>
        <dbReference type="EMBL" id="PYZ92705.1"/>
    </source>
</evidence>
<comment type="similarity">
    <text evidence="3 10">Belongs to the FliL family.</text>
</comment>
<organism evidence="12 13">
    <name type="scientific">Salipaludibacillus keqinensis</name>
    <dbReference type="NCBI Taxonomy" id="2045207"/>
    <lineage>
        <taxon>Bacteria</taxon>
        <taxon>Bacillati</taxon>
        <taxon>Bacillota</taxon>
        <taxon>Bacilli</taxon>
        <taxon>Bacillales</taxon>
        <taxon>Bacillaceae</taxon>
    </lineage>
</organism>
<keyword evidence="7 10" id="KW-0283">Flagellar rotation</keyword>